<dbReference type="PANTHER" id="PTHR23517:SF2">
    <property type="entry name" value="MULTIDRUG RESISTANCE PROTEIN MDTH"/>
    <property type="match status" value="1"/>
</dbReference>
<dbReference type="Pfam" id="PF07690">
    <property type="entry name" value="MFS_1"/>
    <property type="match status" value="1"/>
</dbReference>
<feature type="transmembrane region" description="Helical" evidence="7">
    <location>
        <begin position="241"/>
        <end position="263"/>
    </location>
</feature>
<comment type="subcellular location">
    <subcellularLocation>
        <location evidence="1">Cell membrane</location>
        <topology evidence="1">Multi-pass membrane protein</topology>
    </subcellularLocation>
</comment>
<keyword evidence="6 7" id="KW-0472">Membrane</keyword>
<organism evidence="9 10">
    <name type="scientific">Paenibacillus amylolyticus</name>
    <dbReference type="NCBI Taxonomy" id="1451"/>
    <lineage>
        <taxon>Bacteria</taxon>
        <taxon>Bacillati</taxon>
        <taxon>Bacillota</taxon>
        <taxon>Bacilli</taxon>
        <taxon>Bacillales</taxon>
        <taxon>Paenibacillaceae</taxon>
        <taxon>Paenibacillus</taxon>
    </lineage>
</organism>
<dbReference type="GO" id="GO:0005886">
    <property type="term" value="C:plasma membrane"/>
    <property type="evidence" value="ECO:0007669"/>
    <property type="project" value="UniProtKB-SubCell"/>
</dbReference>
<dbReference type="Proteomes" id="UP001254832">
    <property type="component" value="Unassembled WGS sequence"/>
</dbReference>
<evidence type="ECO:0000313" key="10">
    <source>
        <dbReference type="Proteomes" id="UP001254832"/>
    </source>
</evidence>
<feature type="transmembrane region" description="Helical" evidence="7">
    <location>
        <begin position="162"/>
        <end position="181"/>
    </location>
</feature>
<keyword evidence="4 7" id="KW-0812">Transmembrane</keyword>
<evidence type="ECO:0000256" key="4">
    <source>
        <dbReference type="ARBA" id="ARBA00022692"/>
    </source>
</evidence>
<evidence type="ECO:0000256" key="5">
    <source>
        <dbReference type="ARBA" id="ARBA00022989"/>
    </source>
</evidence>
<proteinExistence type="predicted"/>
<evidence type="ECO:0000256" key="2">
    <source>
        <dbReference type="ARBA" id="ARBA00022448"/>
    </source>
</evidence>
<evidence type="ECO:0000256" key="1">
    <source>
        <dbReference type="ARBA" id="ARBA00004651"/>
    </source>
</evidence>
<sequence>MKTKNRILFKTALLSISLVLTSASAVSAIIPMMLNQLSGVSSSLIESVVTIPSFTMMLFVLLSGPISSRLGKKNTVMLGLLLVLAGGILPMFTTNITWILALRLVLGAGLGMFNSLAVSLISDFFEGDERAQLVGFQSAVQGLGTSFATFVAGQLALIDWQFAFLCYAITLPIALLFFIVVPEPERDNNLLLPSTETDSRRGGVSLPVLGLSAVLFMFMTFIMIVYTKTGIMISEKNMSNAGFLGTALTLFSLSSMVAGFLFGKIYTWFRNFAPFVSSLLTAAGFVLLWLSQSVTMVTIAMLIIGFSFALFIPYIFTTLTKIVPKGSETISISIAMVGSNLGAFASPYVIKVVGTLFGDASASFSFLVSSILFTVAAFICLGIAIKGKTGRDQAAILEG</sequence>
<dbReference type="InterPro" id="IPR050171">
    <property type="entry name" value="MFS_Transporters"/>
</dbReference>
<dbReference type="EMBL" id="JAVDTR010000001">
    <property type="protein sequence ID" value="MDR6721655.1"/>
    <property type="molecule type" value="Genomic_DNA"/>
</dbReference>
<dbReference type="AlphaFoldDB" id="A0AAP5LL48"/>
<feature type="transmembrane region" description="Helical" evidence="7">
    <location>
        <begin position="202"/>
        <end position="226"/>
    </location>
</feature>
<dbReference type="RefSeq" id="WP_310135677.1">
    <property type="nucleotide sequence ID" value="NZ_JAVDTR010000001.1"/>
</dbReference>
<accession>A0AAP5LL48</accession>
<dbReference type="InterPro" id="IPR036259">
    <property type="entry name" value="MFS_trans_sf"/>
</dbReference>
<reference evidence="9" key="1">
    <citation type="submission" date="2023-07" db="EMBL/GenBank/DDBJ databases">
        <title>Sorghum-associated microbial communities from plants grown in Nebraska, USA.</title>
        <authorList>
            <person name="Schachtman D."/>
        </authorList>
    </citation>
    <scope>NUCLEOTIDE SEQUENCE</scope>
    <source>
        <strain evidence="9">BE80</strain>
    </source>
</reference>
<evidence type="ECO:0000259" key="8">
    <source>
        <dbReference type="PROSITE" id="PS50850"/>
    </source>
</evidence>
<evidence type="ECO:0000313" key="9">
    <source>
        <dbReference type="EMBL" id="MDR6721655.1"/>
    </source>
</evidence>
<evidence type="ECO:0000256" key="6">
    <source>
        <dbReference type="ARBA" id="ARBA00023136"/>
    </source>
</evidence>
<dbReference type="PANTHER" id="PTHR23517">
    <property type="entry name" value="RESISTANCE PROTEIN MDTM, PUTATIVE-RELATED-RELATED"/>
    <property type="match status" value="1"/>
</dbReference>
<dbReference type="InterPro" id="IPR020846">
    <property type="entry name" value="MFS_dom"/>
</dbReference>
<dbReference type="SUPFAM" id="SSF103473">
    <property type="entry name" value="MFS general substrate transporter"/>
    <property type="match status" value="1"/>
</dbReference>
<dbReference type="InterPro" id="IPR011701">
    <property type="entry name" value="MFS"/>
</dbReference>
<feature type="transmembrane region" description="Helical" evidence="7">
    <location>
        <begin position="272"/>
        <end position="290"/>
    </location>
</feature>
<evidence type="ECO:0000256" key="7">
    <source>
        <dbReference type="SAM" id="Phobius"/>
    </source>
</evidence>
<keyword evidence="3" id="KW-1003">Cell membrane</keyword>
<name>A0AAP5LL48_PAEAM</name>
<dbReference type="Gene3D" id="1.20.1250.20">
    <property type="entry name" value="MFS general substrate transporter like domains"/>
    <property type="match status" value="1"/>
</dbReference>
<gene>
    <name evidence="9" type="ORF">J2W91_000103</name>
</gene>
<evidence type="ECO:0000256" key="3">
    <source>
        <dbReference type="ARBA" id="ARBA00022475"/>
    </source>
</evidence>
<keyword evidence="5 7" id="KW-1133">Transmembrane helix</keyword>
<keyword evidence="2" id="KW-0813">Transport</keyword>
<comment type="caution">
    <text evidence="9">The sequence shown here is derived from an EMBL/GenBank/DDBJ whole genome shotgun (WGS) entry which is preliminary data.</text>
</comment>
<feature type="transmembrane region" description="Helical" evidence="7">
    <location>
        <begin position="329"/>
        <end position="350"/>
    </location>
</feature>
<protein>
    <submittedName>
        <fullName evidence="9">MFS family permease</fullName>
    </submittedName>
</protein>
<feature type="domain" description="Major facilitator superfamily (MFS) profile" evidence="8">
    <location>
        <begin position="8"/>
        <end position="388"/>
    </location>
</feature>
<feature type="transmembrane region" description="Helical" evidence="7">
    <location>
        <begin position="74"/>
        <end position="92"/>
    </location>
</feature>
<feature type="transmembrane region" description="Helical" evidence="7">
    <location>
        <begin position="98"/>
        <end position="121"/>
    </location>
</feature>
<dbReference type="GO" id="GO:0022857">
    <property type="term" value="F:transmembrane transporter activity"/>
    <property type="evidence" value="ECO:0007669"/>
    <property type="project" value="InterPro"/>
</dbReference>
<feature type="transmembrane region" description="Helical" evidence="7">
    <location>
        <begin position="44"/>
        <end position="62"/>
    </location>
</feature>
<feature type="transmembrane region" description="Helical" evidence="7">
    <location>
        <begin position="133"/>
        <end position="156"/>
    </location>
</feature>
<feature type="transmembrane region" description="Helical" evidence="7">
    <location>
        <begin position="296"/>
        <end position="317"/>
    </location>
</feature>
<feature type="transmembrane region" description="Helical" evidence="7">
    <location>
        <begin position="362"/>
        <end position="385"/>
    </location>
</feature>
<dbReference type="PROSITE" id="PS50850">
    <property type="entry name" value="MFS"/>
    <property type="match status" value="1"/>
</dbReference>